<evidence type="ECO:0000256" key="1">
    <source>
        <dbReference type="SAM" id="MobiDB-lite"/>
    </source>
</evidence>
<gene>
    <name evidence="3" type="ORF">LO744_09585</name>
</gene>
<name>A0A9Q3V4T2_9FLAO</name>
<keyword evidence="4" id="KW-1185">Reference proteome</keyword>
<dbReference type="EMBL" id="JAJNAY010000001">
    <property type="protein sequence ID" value="MCD1117109.1"/>
    <property type="molecule type" value="Genomic_DNA"/>
</dbReference>
<evidence type="ECO:0000313" key="3">
    <source>
        <dbReference type="EMBL" id="MCD1117109.1"/>
    </source>
</evidence>
<dbReference type="Proteomes" id="UP001108025">
    <property type="component" value="Unassembled WGS sequence"/>
</dbReference>
<evidence type="ECO:0000256" key="2">
    <source>
        <dbReference type="SAM" id="SignalP"/>
    </source>
</evidence>
<organism evidence="3 4">
    <name type="scientific">Chryseobacterium turcicum</name>
    <dbReference type="NCBI Taxonomy" id="2898076"/>
    <lineage>
        <taxon>Bacteria</taxon>
        <taxon>Pseudomonadati</taxon>
        <taxon>Bacteroidota</taxon>
        <taxon>Flavobacteriia</taxon>
        <taxon>Flavobacteriales</taxon>
        <taxon>Weeksellaceae</taxon>
        <taxon>Chryseobacterium group</taxon>
        <taxon>Chryseobacterium</taxon>
    </lineage>
</organism>
<proteinExistence type="predicted"/>
<feature type="region of interest" description="Disordered" evidence="1">
    <location>
        <begin position="68"/>
        <end position="118"/>
    </location>
</feature>
<feature type="compositionally biased region" description="Pro residues" evidence="1">
    <location>
        <begin position="78"/>
        <end position="87"/>
    </location>
</feature>
<dbReference type="AlphaFoldDB" id="A0A9Q3V4T2"/>
<feature type="signal peptide" evidence="2">
    <location>
        <begin position="1"/>
        <end position="21"/>
    </location>
</feature>
<comment type="caution">
    <text evidence="3">The sequence shown here is derived from an EMBL/GenBank/DDBJ whole genome shotgun (WGS) entry which is preliminary data.</text>
</comment>
<reference evidence="3" key="1">
    <citation type="submission" date="2021-11" db="EMBL/GenBank/DDBJ databases">
        <title>Description of novel Chryseobacterium species.</title>
        <authorList>
            <person name="Saticioglu I.B."/>
            <person name="Ay H."/>
            <person name="Altun S."/>
            <person name="Duman M."/>
        </authorList>
    </citation>
    <scope>NUCLEOTIDE SEQUENCE</scope>
    <source>
        <strain evidence="3">C-17</strain>
    </source>
</reference>
<dbReference type="RefSeq" id="WP_230668909.1">
    <property type="nucleotide sequence ID" value="NZ_JAJNAY010000001.1"/>
</dbReference>
<feature type="compositionally biased region" description="Basic and acidic residues" evidence="1">
    <location>
        <begin position="90"/>
        <end position="111"/>
    </location>
</feature>
<accession>A0A9Q3V4T2</accession>
<protein>
    <recommendedName>
        <fullName evidence="5">Secreted protein</fullName>
    </recommendedName>
</protein>
<feature type="region of interest" description="Disordered" evidence="1">
    <location>
        <begin position="38"/>
        <end position="57"/>
    </location>
</feature>
<evidence type="ECO:0008006" key="5">
    <source>
        <dbReference type="Google" id="ProtNLM"/>
    </source>
</evidence>
<dbReference type="PROSITE" id="PS51257">
    <property type="entry name" value="PROKAR_LIPOPROTEIN"/>
    <property type="match status" value="1"/>
</dbReference>
<feature type="chain" id="PRO_5040484571" description="Secreted protein" evidence="2">
    <location>
        <begin position="22"/>
        <end position="118"/>
    </location>
</feature>
<sequence>MKTKIIAISLIAIGLSSIACRENDEMLVENEQQQLSLQAEKTQATSNSGSQWRISKANENSIKIDMSLLEANSKEDCPPPPPPPQNPPRDSSHWRTLSTDDCKEPPRDGSHWRMGAKN</sequence>
<evidence type="ECO:0000313" key="4">
    <source>
        <dbReference type="Proteomes" id="UP001108025"/>
    </source>
</evidence>
<keyword evidence="2" id="KW-0732">Signal</keyword>